<dbReference type="AlphaFoldDB" id="A0A4Z1T7T5"/>
<dbReference type="Proteomes" id="UP000315496">
    <property type="component" value="Chromosome 2"/>
</dbReference>
<dbReference type="EMBL" id="VDLU01000002">
    <property type="protein sequence ID" value="TNJ29217.1"/>
    <property type="molecule type" value="Genomic_DNA"/>
</dbReference>
<comment type="caution">
    <text evidence="2">The sequence shown here is derived from an EMBL/GenBank/DDBJ whole genome shotgun (WGS) entry which is preliminary data.</text>
</comment>
<sequence length="340" mass="37750">MSSPSRIRFLQSDSDSDEVPEPVLRRTPSPRLTGRAFLPVPASYTHQEALGYPPSFQISIGINRHLLLLKKLIGRVSEELQQVPLADASLERVSSALQVLLGRDKGVVQELTELSDALTLDSQLFEAIAPSALEDLAVFLLLSGSFVMGAETETIERSLVFYGALTLFELLHITHPTETNQALNRVLRWLGAPNERDAIYLGVPLFVLLACPSDEKVLIELLKYLGGPTPDQFKDYALKFTITDSENMTSRVTLLIVATLLFRDGAQVLKAPVFGAEQRGRVEALQAVFAKVIGVLQTVVQSQSCQYLDNAYLHYIRMLSECLCFTKIIDEDIETRDSKE</sequence>
<proteinExistence type="predicted"/>
<dbReference type="VEuPathDB" id="GiardiaDB:GMRT_11960"/>
<evidence type="ECO:0000313" key="2">
    <source>
        <dbReference type="EMBL" id="TNJ29217.1"/>
    </source>
</evidence>
<name>A0A4Z1T7T5_GIAMU</name>
<keyword evidence="3" id="KW-1185">Reference proteome</keyword>
<reference evidence="2 3" key="1">
    <citation type="submission" date="2019-05" db="EMBL/GenBank/DDBJ databases">
        <title>The compact genome of Giardia muris reveals important steps in the evolution of intestinal protozoan parasites.</title>
        <authorList>
            <person name="Xu F."/>
            <person name="Jimenez-Gonzalez A."/>
            <person name="Einarsson E."/>
            <person name="Astvaldsson A."/>
            <person name="Peirasmaki D."/>
            <person name="Eckmann L."/>
            <person name="Andersson J.O."/>
            <person name="Svard S.G."/>
            <person name="Jerlstrom-Hultqvist J."/>
        </authorList>
    </citation>
    <scope>NUCLEOTIDE SEQUENCE [LARGE SCALE GENOMIC DNA]</scope>
    <source>
        <strain evidence="2 3">Roberts-Thomson</strain>
    </source>
</reference>
<evidence type="ECO:0000313" key="3">
    <source>
        <dbReference type="Proteomes" id="UP000315496"/>
    </source>
</evidence>
<organism evidence="2 3">
    <name type="scientific">Giardia muris</name>
    <dbReference type="NCBI Taxonomy" id="5742"/>
    <lineage>
        <taxon>Eukaryota</taxon>
        <taxon>Metamonada</taxon>
        <taxon>Diplomonadida</taxon>
        <taxon>Hexamitidae</taxon>
        <taxon>Giardiinae</taxon>
        <taxon>Giardia</taxon>
    </lineage>
</organism>
<gene>
    <name evidence="2" type="ORF">GMRT_11960</name>
</gene>
<evidence type="ECO:0000256" key="1">
    <source>
        <dbReference type="SAM" id="MobiDB-lite"/>
    </source>
</evidence>
<feature type="region of interest" description="Disordered" evidence="1">
    <location>
        <begin position="1"/>
        <end position="30"/>
    </location>
</feature>
<accession>A0A4Z1T7T5</accession>
<protein>
    <submittedName>
        <fullName evidence="2">Uncharacterized protein</fullName>
    </submittedName>
</protein>